<accession>A0A8T0HMJ0</accession>
<proteinExistence type="predicted"/>
<organism evidence="1 2">
    <name type="scientific">Ceratodon purpureus</name>
    <name type="common">Fire moss</name>
    <name type="synonym">Dicranum purpureum</name>
    <dbReference type="NCBI Taxonomy" id="3225"/>
    <lineage>
        <taxon>Eukaryota</taxon>
        <taxon>Viridiplantae</taxon>
        <taxon>Streptophyta</taxon>
        <taxon>Embryophyta</taxon>
        <taxon>Bryophyta</taxon>
        <taxon>Bryophytina</taxon>
        <taxon>Bryopsida</taxon>
        <taxon>Dicranidae</taxon>
        <taxon>Pseudoditrichales</taxon>
        <taxon>Ditrichaceae</taxon>
        <taxon>Ceratodon</taxon>
    </lineage>
</organism>
<sequence length="57" mass="6239">MNGAVDVGFVLKASEVLVMFRNLLRTPHNVLNRHCGMTMLQGASYLTKFSTREAVGG</sequence>
<name>A0A8T0HMJ0_CERPU</name>
<evidence type="ECO:0000313" key="2">
    <source>
        <dbReference type="Proteomes" id="UP000822688"/>
    </source>
</evidence>
<gene>
    <name evidence="1" type="ORF">KC19_VG062800</name>
</gene>
<protein>
    <submittedName>
        <fullName evidence="1">Uncharacterized protein</fullName>
    </submittedName>
</protein>
<dbReference type="EMBL" id="CM026426">
    <property type="protein sequence ID" value="KAG0572024.1"/>
    <property type="molecule type" value="Genomic_DNA"/>
</dbReference>
<reference evidence="1" key="1">
    <citation type="submission" date="2020-06" db="EMBL/GenBank/DDBJ databases">
        <title>WGS assembly of Ceratodon purpureus strain R40.</title>
        <authorList>
            <person name="Carey S.B."/>
            <person name="Jenkins J."/>
            <person name="Shu S."/>
            <person name="Lovell J.T."/>
            <person name="Sreedasyam A."/>
            <person name="Maumus F."/>
            <person name="Tiley G.P."/>
            <person name="Fernandez-Pozo N."/>
            <person name="Barry K."/>
            <person name="Chen C."/>
            <person name="Wang M."/>
            <person name="Lipzen A."/>
            <person name="Daum C."/>
            <person name="Saski C.A."/>
            <person name="Payton A.C."/>
            <person name="Mcbreen J.C."/>
            <person name="Conrad R.E."/>
            <person name="Kollar L.M."/>
            <person name="Olsson S."/>
            <person name="Huttunen S."/>
            <person name="Landis J.B."/>
            <person name="Wickett N.J."/>
            <person name="Johnson M.G."/>
            <person name="Rensing S.A."/>
            <person name="Grimwood J."/>
            <person name="Schmutz J."/>
            <person name="Mcdaniel S.F."/>
        </authorList>
    </citation>
    <scope>NUCLEOTIDE SEQUENCE</scope>
    <source>
        <strain evidence="1">R40</strain>
    </source>
</reference>
<comment type="caution">
    <text evidence="1">The sequence shown here is derived from an EMBL/GenBank/DDBJ whole genome shotgun (WGS) entry which is preliminary data.</text>
</comment>
<dbReference type="Proteomes" id="UP000822688">
    <property type="component" value="Chromosome V"/>
</dbReference>
<dbReference type="AlphaFoldDB" id="A0A8T0HMJ0"/>
<evidence type="ECO:0000313" key="1">
    <source>
        <dbReference type="EMBL" id="KAG0572024.1"/>
    </source>
</evidence>
<keyword evidence="2" id="KW-1185">Reference proteome</keyword>